<comment type="catalytic activity">
    <reaction evidence="8">
        <text>a quinone + NADH + H(+) = a quinol + NAD(+)</text>
        <dbReference type="Rhea" id="RHEA:46160"/>
        <dbReference type="ChEBI" id="CHEBI:15378"/>
        <dbReference type="ChEBI" id="CHEBI:24646"/>
        <dbReference type="ChEBI" id="CHEBI:57540"/>
        <dbReference type="ChEBI" id="CHEBI:57945"/>
        <dbReference type="ChEBI" id="CHEBI:132124"/>
        <dbReference type="EC" id="1.6.5.9"/>
    </reaction>
</comment>
<dbReference type="Proteomes" id="UP000287171">
    <property type="component" value="Unassembled WGS sequence"/>
</dbReference>
<evidence type="ECO:0000259" key="10">
    <source>
        <dbReference type="Pfam" id="PF07992"/>
    </source>
</evidence>
<dbReference type="InterPro" id="IPR023753">
    <property type="entry name" value="FAD/NAD-binding_dom"/>
</dbReference>
<dbReference type="SUPFAM" id="SSF51905">
    <property type="entry name" value="FAD/NAD(P)-binding domain"/>
    <property type="match status" value="1"/>
</dbReference>
<evidence type="ECO:0000256" key="3">
    <source>
        <dbReference type="ARBA" id="ARBA00022630"/>
    </source>
</evidence>
<keyword evidence="13" id="KW-1185">Reference proteome</keyword>
<keyword evidence="3" id="KW-0285">Flavoprotein</keyword>
<evidence type="ECO:0000313" key="13">
    <source>
        <dbReference type="Proteomes" id="UP000287171"/>
    </source>
</evidence>
<dbReference type="GO" id="GO:0050136">
    <property type="term" value="F:NADH dehydrogenase (quinone) (non-electrogenic) activity"/>
    <property type="evidence" value="ECO:0007669"/>
    <property type="project" value="UniProtKB-EC"/>
</dbReference>
<evidence type="ECO:0000256" key="5">
    <source>
        <dbReference type="ARBA" id="ARBA00022946"/>
    </source>
</evidence>
<accession>A0A402BHL5</accession>
<protein>
    <recommendedName>
        <fullName evidence="2">NADH:ubiquinone reductase (non-electrogenic)</fullName>
        <ecNumber evidence="2">1.6.5.9</ecNumber>
    </recommendedName>
</protein>
<evidence type="ECO:0000256" key="6">
    <source>
        <dbReference type="ARBA" id="ARBA00023002"/>
    </source>
</evidence>
<dbReference type="InterPro" id="IPR045024">
    <property type="entry name" value="NDH-2"/>
</dbReference>
<dbReference type="Pfam" id="PF22366">
    <property type="entry name" value="NDH2_C"/>
    <property type="match status" value="1"/>
</dbReference>
<keyword evidence="9" id="KW-1133">Transmembrane helix</keyword>
<comment type="caution">
    <text evidence="12">The sequence shown here is derived from an EMBL/GenBank/DDBJ whole genome shotgun (WGS) entry which is preliminary data.</text>
</comment>
<feature type="transmembrane region" description="Helical" evidence="9">
    <location>
        <begin position="105"/>
        <end position="129"/>
    </location>
</feature>
<keyword evidence="5" id="KW-0809">Transit peptide</keyword>
<dbReference type="Pfam" id="PF07992">
    <property type="entry name" value="Pyr_redox_2"/>
    <property type="match status" value="1"/>
</dbReference>
<keyword evidence="6" id="KW-0560">Oxidoreductase</keyword>
<dbReference type="Gene3D" id="3.50.50.100">
    <property type="match status" value="1"/>
</dbReference>
<evidence type="ECO:0000256" key="8">
    <source>
        <dbReference type="ARBA" id="ARBA00047599"/>
    </source>
</evidence>
<feature type="transmembrane region" description="Helical" evidence="9">
    <location>
        <begin position="12"/>
        <end position="29"/>
    </location>
</feature>
<feature type="domain" description="External alternative NADH-ubiquinone oxidoreductase-like C-terminal" evidence="11">
    <location>
        <begin position="497"/>
        <end position="555"/>
    </location>
</feature>
<keyword evidence="4" id="KW-0274">FAD</keyword>
<dbReference type="AlphaFoldDB" id="A0A402BHL5"/>
<evidence type="ECO:0000256" key="2">
    <source>
        <dbReference type="ARBA" id="ARBA00012637"/>
    </source>
</evidence>
<proteinExistence type="inferred from homology"/>
<evidence type="ECO:0000313" key="12">
    <source>
        <dbReference type="EMBL" id="GCE30855.1"/>
    </source>
</evidence>
<organism evidence="12 13">
    <name type="scientific">Dictyobacter alpinus</name>
    <dbReference type="NCBI Taxonomy" id="2014873"/>
    <lineage>
        <taxon>Bacteria</taxon>
        <taxon>Bacillati</taxon>
        <taxon>Chloroflexota</taxon>
        <taxon>Ktedonobacteria</taxon>
        <taxon>Ktedonobacterales</taxon>
        <taxon>Dictyobacteraceae</taxon>
        <taxon>Dictyobacter</taxon>
    </lineage>
</organism>
<sequence>MQYLQHSYVRRSLIGFLAGIVSSFVLLLLMPYKSVGYLFAGIVLAIIYALSLKTRKLNYADSMLTTAALGMLLWICFSCLLLPLLRGQMPQWTAPEMRQLFPDLVAWVLYGGCLGLLLPLSNHLVSLWAGPDLTPVRRSAPAVTTRIVIIGGGFAGMTTAEQLEHTFEADPSVSITLISATNSLLFTPMLAEVAGGSLEPSHICHSLRTSLRRTQVVHGYVERIDSQREQVLLATENHVTPQAAIPYDHLVLAVGSVSNYMGIDSIASHSFGFKSIEDAIRIRGHIIAMLEYAERETNPDKRQAMLTFVIAGAGFAGTELAGALNDLVRGALPYYPGIQSEEVKIVLLHSRDRILPELSSSLADYAMTHMEARGVTIRLHTRLTAALDDRVILNTAEELPTRTLVWTAGVKPHPLMQTLPANHSKQGAIIVDKYLAVTELPGIWALGDCAQVTDAINNQISPPTAQFALRQAKTVAHNIGASVHQQPLKGFHFDALGILCVVGYQTACAEIKGFRFSGLFAWMLWRGIYLSKLPGLERKIRVLSDWIIELFFPRDIVQTIDLDEQTKIGNPESNLPTVASSRPQG</sequence>
<evidence type="ECO:0000259" key="11">
    <source>
        <dbReference type="Pfam" id="PF22366"/>
    </source>
</evidence>
<dbReference type="EC" id="1.6.5.9" evidence="2"/>
<evidence type="ECO:0000256" key="7">
    <source>
        <dbReference type="ARBA" id="ARBA00023027"/>
    </source>
</evidence>
<evidence type="ECO:0000256" key="4">
    <source>
        <dbReference type="ARBA" id="ARBA00022827"/>
    </source>
</evidence>
<feature type="transmembrane region" description="Helical" evidence="9">
    <location>
        <begin position="64"/>
        <end position="85"/>
    </location>
</feature>
<dbReference type="EMBL" id="BIFT01000002">
    <property type="protein sequence ID" value="GCE30855.1"/>
    <property type="molecule type" value="Genomic_DNA"/>
</dbReference>
<keyword evidence="7" id="KW-0520">NAD</keyword>
<evidence type="ECO:0000256" key="1">
    <source>
        <dbReference type="ARBA" id="ARBA00005272"/>
    </source>
</evidence>
<gene>
    <name evidence="12" type="ORF">KDA_63390</name>
</gene>
<dbReference type="PANTHER" id="PTHR43706:SF47">
    <property type="entry name" value="EXTERNAL NADH-UBIQUINONE OXIDOREDUCTASE 1, MITOCHONDRIAL-RELATED"/>
    <property type="match status" value="1"/>
</dbReference>
<comment type="similarity">
    <text evidence="1">Belongs to the NADH dehydrogenase family.</text>
</comment>
<feature type="domain" description="FAD/NAD(P)-binding" evidence="10">
    <location>
        <begin position="146"/>
        <end position="472"/>
    </location>
</feature>
<dbReference type="PANTHER" id="PTHR43706">
    <property type="entry name" value="NADH DEHYDROGENASE"/>
    <property type="match status" value="1"/>
</dbReference>
<keyword evidence="9" id="KW-0472">Membrane</keyword>
<dbReference type="RefSeq" id="WP_126630891.1">
    <property type="nucleotide sequence ID" value="NZ_BIFT01000002.1"/>
</dbReference>
<reference evidence="13" key="1">
    <citation type="submission" date="2018-12" db="EMBL/GenBank/DDBJ databases">
        <title>Tengunoibacter tsumagoiensis gen. nov., sp. nov., Dictyobacter kobayashii sp. nov., D. alpinus sp. nov., and D. joshuensis sp. nov. and description of Dictyobacteraceae fam. nov. within the order Ktedonobacterales isolated from Tengu-no-mugimeshi.</title>
        <authorList>
            <person name="Wang C.M."/>
            <person name="Zheng Y."/>
            <person name="Sakai Y."/>
            <person name="Toyoda A."/>
            <person name="Minakuchi Y."/>
            <person name="Abe K."/>
            <person name="Yokota A."/>
            <person name="Yabe S."/>
        </authorList>
    </citation>
    <scope>NUCLEOTIDE SEQUENCE [LARGE SCALE GENOMIC DNA]</scope>
    <source>
        <strain evidence="13">Uno16</strain>
    </source>
</reference>
<feature type="transmembrane region" description="Helical" evidence="9">
    <location>
        <begin position="35"/>
        <end position="52"/>
    </location>
</feature>
<dbReference type="PRINTS" id="PR00411">
    <property type="entry name" value="PNDRDTASEI"/>
</dbReference>
<dbReference type="InterPro" id="IPR054585">
    <property type="entry name" value="NDH2-like_C"/>
</dbReference>
<evidence type="ECO:0000256" key="9">
    <source>
        <dbReference type="SAM" id="Phobius"/>
    </source>
</evidence>
<keyword evidence="9" id="KW-0812">Transmembrane</keyword>
<name>A0A402BHL5_9CHLR</name>
<dbReference type="PRINTS" id="PR00368">
    <property type="entry name" value="FADPNR"/>
</dbReference>
<dbReference type="OrthoDB" id="9784880at2"/>
<dbReference type="InterPro" id="IPR036188">
    <property type="entry name" value="FAD/NAD-bd_sf"/>
</dbReference>